<dbReference type="AlphaFoldDB" id="A0A4C2A7B5"/>
<dbReference type="EMBL" id="BGZK01002582">
    <property type="protein sequence ID" value="GBP95069.1"/>
    <property type="molecule type" value="Genomic_DNA"/>
</dbReference>
<name>A0A4C2A7B5_EUMVA</name>
<organism evidence="2 3">
    <name type="scientific">Eumeta variegata</name>
    <name type="common">Bagworm moth</name>
    <name type="synonym">Eumeta japonica</name>
    <dbReference type="NCBI Taxonomy" id="151549"/>
    <lineage>
        <taxon>Eukaryota</taxon>
        <taxon>Metazoa</taxon>
        <taxon>Ecdysozoa</taxon>
        <taxon>Arthropoda</taxon>
        <taxon>Hexapoda</taxon>
        <taxon>Insecta</taxon>
        <taxon>Pterygota</taxon>
        <taxon>Neoptera</taxon>
        <taxon>Endopterygota</taxon>
        <taxon>Lepidoptera</taxon>
        <taxon>Glossata</taxon>
        <taxon>Ditrysia</taxon>
        <taxon>Tineoidea</taxon>
        <taxon>Psychidae</taxon>
        <taxon>Oiketicinae</taxon>
        <taxon>Eumeta</taxon>
    </lineage>
</organism>
<sequence>MSAAILKGAPCKHRITRRVSETVDGTTPKAPRTKTNDNGRRSRYLRRGVCDTRREMDDVARVVRSLDNVGMSILRRGRVFVEQENFGTKVVTSGTRRRSRTVNDQWPFLAYDTEGATSVPGRPEPPSTRPPATATEITGGVQITYVIRGIDDYNEYKIAPPKLGGWINATRCMYPGKYVRNR</sequence>
<gene>
    <name evidence="2" type="ORF">EVAR_98363_1</name>
</gene>
<proteinExistence type="predicted"/>
<accession>A0A4C2A7B5</accession>
<protein>
    <submittedName>
        <fullName evidence="2">Uncharacterized protein</fullName>
    </submittedName>
</protein>
<comment type="caution">
    <text evidence="2">The sequence shown here is derived from an EMBL/GenBank/DDBJ whole genome shotgun (WGS) entry which is preliminary data.</text>
</comment>
<evidence type="ECO:0000313" key="2">
    <source>
        <dbReference type="EMBL" id="GBP95069.1"/>
    </source>
</evidence>
<reference evidence="2 3" key="1">
    <citation type="journal article" date="2019" name="Commun. Biol.">
        <title>The bagworm genome reveals a unique fibroin gene that provides high tensile strength.</title>
        <authorList>
            <person name="Kono N."/>
            <person name="Nakamura H."/>
            <person name="Ohtoshi R."/>
            <person name="Tomita M."/>
            <person name="Numata K."/>
            <person name="Arakawa K."/>
        </authorList>
    </citation>
    <scope>NUCLEOTIDE SEQUENCE [LARGE SCALE GENOMIC DNA]</scope>
</reference>
<evidence type="ECO:0000313" key="3">
    <source>
        <dbReference type="Proteomes" id="UP000299102"/>
    </source>
</evidence>
<keyword evidence="3" id="KW-1185">Reference proteome</keyword>
<feature type="region of interest" description="Disordered" evidence="1">
    <location>
        <begin position="19"/>
        <end position="40"/>
    </location>
</feature>
<dbReference type="Proteomes" id="UP000299102">
    <property type="component" value="Unassembled WGS sequence"/>
</dbReference>
<evidence type="ECO:0000256" key="1">
    <source>
        <dbReference type="SAM" id="MobiDB-lite"/>
    </source>
</evidence>
<feature type="region of interest" description="Disordered" evidence="1">
    <location>
        <begin position="114"/>
        <end position="134"/>
    </location>
</feature>